<protein>
    <recommendedName>
        <fullName evidence="1">Roadblock/LAMTOR2 domain-containing protein</fullName>
    </recommendedName>
</protein>
<evidence type="ECO:0000313" key="3">
    <source>
        <dbReference type="Proteomes" id="UP000294114"/>
    </source>
</evidence>
<dbReference type="InterPro" id="IPR053141">
    <property type="entry name" value="Mycobact_SerProt_Inhib_Rv3364c"/>
</dbReference>
<reference evidence="2 3" key="1">
    <citation type="submission" date="2019-02" db="EMBL/GenBank/DDBJ databases">
        <title>Sequencing the genomes of 1000 actinobacteria strains.</title>
        <authorList>
            <person name="Klenk H.-P."/>
        </authorList>
    </citation>
    <scope>NUCLEOTIDE SEQUENCE [LARGE SCALE GENOMIC DNA]</scope>
    <source>
        <strain evidence="2 3">DSM 45612</strain>
    </source>
</reference>
<dbReference type="PANTHER" id="PTHR36222">
    <property type="entry name" value="SERINE PROTEASE INHIBITOR RV3364C"/>
    <property type="match status" value="1"/>
</dbReference>
<dbReference type="SMART" id="SM00960">
    <property type="entry name" value="Robl_LC7"/>
    <property type="match status" value="1"/>
</dbReference>
<dbReference type="Pfam" id="PF03259">
    <property type="entry name" value="Robl_LC7"/>
    <property type="match status" value="1"/>
</dbReference>
<proteinExistence type="predicted"/>
<dbReference type="SUPFAM" id="SSF103196">
    <property type="entry name" value="Roadblock/LC7 domain"/>
    <property type="match status" value="1"/>
</dbReference>
<evidence type="ECO:0000259" key="1">
    <source>
        <dbReference type="SMART" id="SM00960"/>
    </source>
</evidence>
<comment type="caution">
    <text evidence="2">The sequence shown here is derived from an EMBL/GenBank/DDBJ whole genome shotgun (WGS) entry which is preliminary data.</text>
</comment>
<keyword evidence="3" id="KW-1185">Reference proteome</keyword>
<accession>A0A4Q8BEV0</accession>
<evidence type="ECO:0000313" key="2">
    <source>
        <dbReference type="EMBL" id="RZU76238.1"/>
    </source>
</evidence>
<sequence>MTHGFTGNGHGNGNGPAGPGPGLPDCAWLIRQFAEDVPGVTHALIVSLDGLQLAASRNVSRDLGDQLAALTAGLLSMADRSAALLDLGASEYLTVRLPRGHLLFMRVGESAGLAVAAAPGCDLRVVSYRMTQFVGAVWHALTPQVRHELHRMTASQPR</sequence>
<dbReference type="OrthoDB" id="5187023at2"/>
<dbReference type="EMBL" id="SHLD01000001">
    <property type="protein sequence ID" value="RZU76238.1"/>
    <property type="molecule type" value="Genomic_DNA"/>
</dbReference>
<name>A0A4Q8BEV0_9ACTN</name>
<dbReference type="Proteomes" id="UP000294114">
    <property type="component" value="Unassembled WGS sequence"/>
</dbReference>
<dbReference type="RefSeq" id="WP_130336759.1">
    <property type="nucleotide sequence ID" value="NZ_SHLD01000001.1"/>
</dbReference>
<dbReference type="InterPro" id="IPR004942">
    <property type="entry name" value="Roadblock/LAMTOR2_dom"/>
</dbReference>
<dbReference type="AlphaFoldDB" id="A0A4Q8BEV0"/>
<dbReference type="Gene3D" id="3.30.450.30">
    <property type="entry name" value="Dynein light chain 2a, cytoplasmic"/>
    <property type="match status" value="1"/>
</dbReference>
<gene>
    <name evidence="2" type="ORF">EV384_4871</name>
</gene>
<dbReference type="PANTHER" id="PTHR36222:SF1">
    <property type="entry name" value="SERINE PROTEASE INHIBITOR RV3364C"/>
    <property type="match status" value="1"/>
</dbReference>
<organism evidence="2 3">
    <name type="scientific">Micromonospora kangleipakensis</name>
    <dbReference type="NCBI Taxonomy" id="1077942"/>
    <lineage>
        <taxon>Bacteria</taxon>
        <taxon>Bacillati</taxon>
        <taxon>Actinomycetota</taxon>
        <taxon>Actinomycetes</taxon>
        <taxon>Micromonosporales</taxon>
        <taxon>Micromonosporaceae</taxon>
        <taxon>Micromonospora</taxon>
    </lineage>
</organism>
<feature type="domain" description="Roadblock/LAMTOR2" evidence="1">
    <location>
        <begin position="27"/>
        <end position="117"/>
    </location>
</feature>